<dbReference type="EC" id="6.3.5.7" evidence="7"/>
<dbReference type="STRING" id="885272.JonanDRAFT_0800"/>
<evidence type="ECO:0000313" key="9">
    <source>
        <dbReference type="EMBL" id="EHM13178.1"/>
    </source>
</evidence>
<comment type="subunit">
    <text evidence="7">Heterotrimer of A, B and C subunits.</text>
</comment>
<dbReference type="InterPro" id="IPR000120">
    <property type="entry name" value="Amidase"/>
</dbReference>
<dbReference type="PANTHER" id="PTHR11895:SF151">
    <property type="entry name" value="GLUTAMYL-TRNA(GLN) AMIDOTRANSFERASE SUBUNIT A"/>
    <property type="match status" value="1"/>
</dbReference>
<organism evidence="9 10">
    <name type="scientific">Jonquetella anthropi DSM 22815</name>
    <dbReference type="NCBI Taxonomy" id="885272"/>
    <lineage>
        <taxon>Bacteria</taxon>
        <taxon>Thermotogati</taxon>
        <taxon>Synergistota</taxon>
        <taxon>Synergistia</taxon>
        <taxon>Synergistales</taxon>
        <taxon>Dethiosulfovibrionaceae</taxon>
        <taxon>Jonquetella</taxon>
    </lineage>
</organism>
<dbReference type="GO" id="GO:0050567">
    <property type="term" value="F:glutaminyl-tRNA synthase (glutamine-hydrolyzing) activity"/>
    <property type="evidence" value="ECO:0007669"/>
    <property type="project" value="UniProtKB-UniRule"/>
</dbReference>
<feature type="active site" description="Charge relay system" evidence="7">
    <location>
        <position position="79"/>
    </location>
</feature>
<dbReference type="GO" id="GO:0005524">
    <property type="term" value="F:ATP binding"/>
    <property type="evidence" value="ECO:0007669"/>
    <property type="project" value="UniProtKB-KW"/>
</dbReference>
<dbReference type="PROSITE" id="PS00571">
    <property type="entry name" value="AMIDASES"/>
    <property type="match status" value="1"/>
</dbReference>
<dbReference type="InterPro" id="IPR036928">
    <property type="entry name" value="AS_sf"/>
</dbReference>
<evidence type="ECO:0000259" key="8">
    <source>
        <dbReference type="Pfam" id="PF01425"/>
    </source>
</evidence>
<sequence length="490" mass="52315">MDLFRLTAREMLDGMAAGKFTSRQIVQSCFDRIEALEPTLHALLFINKTQALADADAADAARQAGKPLGLLHGVPVILKDNLCTNDMPTTCASKMLEHYVPPYDATVVKLLRQAGAVFLGKANMDEFAMGGSTENSAFGPTYNPWDPSRVPGGSSGGSAAAVAVGYAPLALGSDTGGSIRQPASFCGLFGMKPTYGQVSRYGLGAYASSLDQVGGFARTPEDLSLLLTVLCQFDPYDSTSAKRPAPDLSIRRPENLKGHKIGVLSLPEDMASSIDVQVRSTLSDARKRLADLGADVVDVSLPVTMKYGLACYYVLAPAEASANLARYDGVRYGSAAVGASSLIDLYTRTRGRFFGPEVKRRILTGTYVLSSGFYDAYYLTAQKVRQKLKEEFAQAFSSVEALLLPTSPTPAYRIGEVTDPVAMYMADLFTIPVNLAGLPGVTYTARFTDNGLPVGLQLVGAQWTDGKLLNLAALLGSEHENVIAEGKVRS</sequence>
<gene>
    <name evidence="7" type="primary">gatA</name>
    <name evidence="9" type="ORF">JonanDRAFT_0800</name>
</gene>
<dbReference type="HOGENOM" id="CLU_009600_0_3_0"/>
<dbReference type="NCBIfam" id="TIGR00132">
    <property type="entry name" value="gatA"/>
    <property type="match status" value="1"/>
</dbReference>
<keyword evidence="5 7" id="KW-0648">Protein biosynthesis</keyword>
<dbReference type="PANTHER" id="PTHR11895">
    <property type="entry name" value="TRANSAMIDASE"/>
    <property type="match status" value="1"/>
</dbReference>
<dbReference type="Gene3D" id="3.90.1300.10">
    <property type="entry name" value="Amidase signature (AS) domain"/>
    <property type="match status" value="1"/>
</dbReference>
<evidence type="ECO:0000256" key="2">
    <source>
        <dbReference type="ARBA" id="ARBA00022598"/>
    </source>
</evidence>
<dbReference type="eggNOG" id="COG0154">
    <property type="taxonomic scope" value="Bacteria"/>
</dbReference>
<dbReference type="EMBL" id="CM001376">
    <property type="protein sequence ID" value="EHM13178.1"/>
    <property type="molecule type" value="Genomic_DNA"/>
</dbReference>
<dbReference type="InterPro" id="IPR023631">
    <property type="entry name" value="Amidase_dom"/>
</dbReference>
<dbReference type="GO" id="GO:0016740">
    <property type="term" value="F:transferase activity"/>
    <property type="evidence" value="ECO:0007669"/>
    <property type="project" value="UniProtKB-KW"/>
</dbReference>
<evidence type="ECO:0000256" key="1">
    <source>
        <dbReference type="ARBA" id="ARBA00008069"/>
    </source>
</evidence>
<evidence type="ECO:0000256" key="5">
    <source>
        <dbReference type="ARBA" id="ARBA00022917"/>
    </source>
</evidence>
<dbReference type="GO" id="GO:0030956">
    <property type="term" value="C:glutamyl-tRNA(Gln) amidotransferase complex"/>
    <property type="evidence" value="ECO:0007669"/>
    <property type="project" value="InterPro"/>
</dbReference>
<name>H0UKG9_9BACT</name>
<feature type="active site" description="Acyl-ester intermediate" evidence="7">
    <location>
        <position position="178"/>
    </location>
</feature>
<dbReference type="HAMAP" id="MF_00120">
    <property type="entry name" value="GatA"/>
    <property type="match status" value="1"/>
</dbReference>
<feature type="active site" description="Charge relay system" evidence="7">
    <location>
        <position position="154"/>
    </location>
</feature>
<evidence type="ECO:0000256" key="7">
    <source>
        <dbReference type="HAMAP-Rule" id="MF_00120"/>
    </source>
</evidence>
<dbReference type="OrthoDB" id="9811471at2"/>
<keyword evidence="4 7" id="KW-0067">ATP-binding</keyword>
<keyword evidence="2 7" id="KW-0436">Ligase</keyword>
<reference evidence="9 10" key="1">
    <citation type="submission" date="2011-11" db="EMBL/GenBank/DDBJ databases">
        <title>The Noncontiguous Finished genome of Jonquetella anthropi DSM 22815.</title>
        <authorList>
            <consortium name="US DOE Joint Genome Institute (JGI-PGF)"/>
            <person name="Lucas S."/>
            <person name="Copeland A."/>
            <person name="Lapidus A."/>
            <person name="Glavina del Rio T."/>
            <person name="Dalin E."/>
            <person name="Tice H."/>
            <person name="Bruce D."/>
            <person name="Goodwin L."/>
            <person name="Pitluck S."/>
            <person name="Peters L."/>
            <person name="Mikhailova N."/>
            <person name="Held B."/>
            <person name="Kyrpides N."/>
            <person name="Mavromatis K."/>
            <person name="Ivanova N."/>
            <person name="Markowitz V."/>
            <person name="Cheng J.-F."/>
            <person name="Hugenholtz P."/>
            <person name="Woyke T."/>
            <person name="Wu D."/>
            <person name="Gronow S."/>
            <person name="Wellnitz S."/>
            <person name="Brambilla E."/>
            <person name="Klenk H.-P."/>
            <person name="Eisen J.A."/>
        </authorList>
    </citation>
    <scope>NUCLEOTIDE SEQUENCE [LARGE SCALE GENOMIC DNA]</scope>
    <source>
        <strain evidence="9 10">DSM 22815</strain>
    </source>
</reference>
<dbReference type="InterPro" id="IPR020556">
    <property type="entry name" value="Amidase_CS"/>
</dbReference>
<comment type="similarity">
    <text evidence="1 7">Belongs to the amidase family. GatA subfamily.</text>
</comment>
<dbReference type="RefSeq" id="WP_008522866.1">
    <property type="nucleotide sequence ID" value="NZ_CM001376.1"/>
</dbReference>
<evidence type="ECO:0000256" key="3">
    <source>
        <dbReference type="ARBA" id="ARBA00022741"/>
    </source>
</evidence>
<comment type="catalytic activity">
    <reaction evidence="6 7">
        <text>L-glutamyl-tRNA(Gln) + L-glutamine + ATP + H2O = L-glutaminyl-tRNA(Gln) + L-glutamate + ADP + phosphate + H(+)</text>
        <dbReference type="Rhea" id="RHEA:17521"/>
        <dbReference type="Rhea" id="RHEA-COMP:9681"/>
        <dbReference type="Rhea" id="RHEA-COMP:9684"/>
        <dbReference type="ChEBI" id="CHEBI:15377"/>
        <dbReference type="ChEBI" id="CHEBI:15378"/>
        <dbReference type="ChEBI" id="CHEBI:29985"/>
        <dbReference type="ChEBI" id="CHEBI:30616"/>
        <dbReference type="ChEBI" id="CHEBI:43474"/>
        <dbReference type="ChEBI" id="CHEBI:58359"/>
        <dbReference type="ChEBI" id="CHEBI:78520"/>
        <dbReference type="ChEBI" id="CHEBI:78521"/>
        <dbReference type="ChEBI" id="CHEBI:456216"/>
        <dbReference type="EC" id="6.3.5.7"/>
    </reaction>
</comment>
<dbReference type="InterPro" id="IPR004412">
    <property type="entry name" value="GatA"/>
</dbReference>
<dbReference type="AlphaFoldDB" id="H0UKG9"/>
<feature type="domain" description="Amidase" evidence="8">
    <location>
        <begin position="25"/>
        <end position="469"/>
    </location>
</feature>
<dbReference type="GO" id="GO:0006412">
    <property type="term" value="P:translation"/>
    <property type="evidence" value="ECO:0007669"/>
    <property type="project" value="UniProtKB-UniRule"/>
</dbReference>
<keyword evidence="9" id="KW-0808">Transferase</keyword>
<keyword evidence="3 7" id="KW-0547">Nucleotide-binding</keyword>
<keyword evidence="10" id="KW-1185">Reference proteome</keyword>
<dbReference type="Pfam" id="PF01425">
    <property type="entry name" value="Amidase"/>
    <property type="match status" value="1"/>
</dbReference>
<protein>
    <recommendedName>
        <fullName evidence="7">Glutamyl-tRNA(Gln) amidotransferase subunit A</fullName>
        <shortName evidence="7">Glu-ADT subunit A</shortName>
        <ecNumber evidence="7">6.3.5.7</ecNumber>
    </recommendedName>
</protein>
<dbReference type="SUPFAM" id="SSF75304">
    <property type="entry name" value="Amidase signature (AS) enzymes"/>
    <property type="match status" value="1"/>
</dbReference>
<proteinExistence type="inferred from homology"/>
<evidence type="ECO:0000313" key="10">
    <source>
        <dbReference type="Proteomes" id="UP000003806"/>
    </source>
</evidence>
<evidence type="ECO:0000256" key="6">
    <source>
        <dbReference type="ARBA" id="ARBA00047407"/>
    </source>
</evidence>
<accession>H0UKG9</accession>
<evidence type="ECO:0000256" key="4">
    <source>
        <dbReference type="ARBA" id="ARBA00022840"/>
    </source>
</evidence>
<comment type="function">
    <text evidence="7">Allows the formation of correctly charged Gln-tRNA(Gln) through the transamidation of misacylated Glu-tRNA(Gln) in organisms which lack glutaminyl-tRNA synthetase. The reaction takes place in the presence of glutamine and ATP through an activated gamma-phospho-Glu-tRNA(Gln).</text>
</comment>
<dbReference type="Proteomes" id="UP000003806">
    <property type="component" value="Chromosome"/>
</dbReference>